<evidence type="ECO:0000313" key="2">
    <source>
        <dbReference type="Proteomes" id="UP000019140"/>
    </source>
</evidence>
<keyword evidence="2" id="KW-1185">Reference proteome</keyword>
<organism evidence="1 2">
    <name type="scientific">Candidatus Entotheonella gemina</name>
    <dbReference type="NCBI Taxonomy" id="1429439"/>
    <lineage>
        <taxon>Bacteria</taxon>
        <taxon>Pseudomonadati</taxon>
        <taxon>Nitrospinota/Tectimicrobiota group</taxon>
        <taxon>Candidatus Tectimicrobiota</taxon>
        <taxon>Candidatus Entotheonellia</taxon>
        <taxon>Candidatus Entotheonellales</taxon>
        <taxon>Candidatus Entotheonellaceae</taxon>
        <taxon>Candidatus Entotheonella</taxon>
    </lineage>
</organism>
<reference evidence="1 2" key="1">
    <citation type="journal article" date="2014" name="Nature">
        <title>An environmental bacterial taxon with a large and distinct metabolic repertoire.</title>
        <authorList>
            <person name="Wilson M.C."/>
            <person name="Mori T."/>
            <person name="Ruckert C."/>
            <person name="Uria A.R."/>
            <person name="Helf M.J."/>
            <person name="Takada K."/>
            <person name="Gernert C."/>
            <person name="Steffens U.A."/>
            <person name="Heycke N."/>
            <person name="Schmitt S."/>
            <person name="Rinke C."/>
            <person name="Helfrich E.J."/>
            <person name="Brachmann A.O."/>
            <person name="Gurgui C."/>
            <person name="Wakimoto T."/>
            <person name="Kracht M."/>
            <person name="Crusemann M."/>
            <person name="Hentschel U."/>
            <person name="Abe I."/>
            <person name="Matsunaga S."/>
            <person name="Kalinowski J."/>
            <person name="Takeyama H."/>
            <person name="Piel J."/>
        </authorList>
    </citation>
    <scope>NUCLEOTIDE SEQUENCE [LARGE SCALE GENOMIC DNA]</scope>
    <source>
        <strain evidence="2">TSY2</strain>
    </source>
</reference>
<gene>
    <name evidence="1" type="ORF">ETSY2_38770</name>
</gene>
<dbReference type="Proteomes" id="UP000019140">
    <property type="component" value="Unassembled WGS sequence"/>
</dbReference>
<dbReference type="HOGENOM" id="CLU_3213844_0_0_7"/>
<accession>W4LT12</accession>
<dbReference type="EMBL" id="AZHX01001713">
    <property type="protein sequence ID" value="ETX00577.1"/>
    <property type="molecule type" value="Genomic_DNA"/>
</dbReference>
<protein>
    <submittedName>
        <fullName evidence="1">Uncharacterized protein</fullName>
    </submittedName>
</protein>
<comment type="caution">
    <text evidence="1">The sequence shown here is derived from an EMBL/GenBank/DDBJ whole genome shotgun (WGS) entry which is preliminary data.</text>
</comment>
<name>W4LT12_9BACT</name>
<proteinExistence type="predicted"/>
<sequence>MEDKKQLKDNSLPEYEPPKVITYTDEEILEELGPAQAGQVGDSS</sequence>
<dbReference type="AlphaFoldDB" id="W4LT12"/>
<evidence type="ECO:0000313" key="1">
    <source>
        <dbReference type="EMBL" id="ETX00577.1"/>
    </source>
</evidence>